<organism evidence="1">
    <name type="scientific">freshwater metagenome</name>
    <dbReference type="NCBI Taxonomy" id="449393"/>
    <lineage>
        <taxon>unclassified sequences</taxon>
        <taxon>metagenomes</taxon>
        <taxon>ecological metagenomes</taxon>
    </lineage>
</organism>
<name>A0A6J6FPC3_9ZZZZ</name>
<accession>A0A6J6FPC3</accession>
<dbReference type="InterPro" id="IPR011200">
    <property type="entry name" value="UCP012608"/>
</dbReference>
<sequence>MFGTPSLFDGDEMLRALRHQADACRNLGSRMYESLFNDLAADYSDGGRTYALLAGRSLRPFHDAVPLRLAGAIHGVVLAGKDERLARHYPSVGGKPAEDFTADFIGYMRDHLEDIEVGLRSQVQTNEVGRSVVHLVISHWLATLGITEFDHYEIGASAGLNLNFDKFYACFGQLRMGDPTSTVRFMGDWFGNAPDVPRIGAQVAQRRGCDISPIDVNDRNQELRLLSFVWPDQKLRLERLRSAISIAKLHKPSVDAESADTWLLAQLHKERKHATVVFHSIVWQYLGTECQNNLKNTLQSFGATATKEKPLVWVRMEPAGAVADVQVDVWDGVTPEPRHFRLAEVGYHGQDMMWL</sequence>
<protein>
    <submittedName>
        <fullName evidence="1">Unannotated protein</fullName>
    </submittedName>
</protein>
<gene>
    <name evidence="1" type="ORF">UFOPK1808_00131</name>
</gene>
<dbReference type="Pfam" id="PF10094">
    <property type="entry name" value="DUF2332"/>
    <property type="match status" value="1"/>
</dbReference>
<dbReference type="EMBL" id="CAEZUL010000006">
    <property type="protein sequence ID" value="CAB4590607.1"/>
    <property type="molecule type" value="Genomic_DNA"/>
</dbReference>
<evidence type="ECO:0000313" key="1">
    <source>
        <dbReference type="EMBL" id="CAB4590607.1"/>
    </source>
</evidence>
<reference evidence="1" key="1">
    <citation type="submission" date="2020-05" db="EMBL/GenBank/DDBJ databases">
        <authorList>
            <person name="Chiriac C."/>
            <person name="Salcher M."/>
            <person name="Ghai R."/>
            <person name="Kavagutti S V."/>
        </authorList>
    </citation>
    <scope>NUCLEOTIDE SEQUENCE</scope>
</reference>
<dbReference type="AlphaFoldDB" id="A0A6J6FPC3"/>
<proteinExistence type="predicted"/>